<organism evidence="2 3">
    <name type="scientific">Anaerobacterium chartisolvens</name>
    <dbReference type="NCBI Taxonomy" id="1297424"/>
    <lineage>
        <taxon>Bacteria</taxon>
        <taxon>Bacillati</taxon>
        <taxon>Bacillota</taxon>
        <taxon>Clostridia</taxon>
        <taxon>Eubacteriales</taxon>
        <taxon>Oscillospiraceae</taxon>
        <taxon>Anaerobacterium</taxon>
    </lineage>
</organism>
<evidence type="ECO:0000259" key="1">
    <source>
        <dbReference type="SMART" id="SM00849"/>
    </source>
</evidence>
<dbReference type="PANTHER" id="PTHR13754">
    <property type="entry name" value="METALLO-BETA-LACTAMASE SUPERFAMILY PROTEIN"/>
    <property type="match status" value="1"/>
</dbReference>
<reference evidence="2 3" key="1">
    <citation type="submission" date="2018-07" db="EMBL/GenBank/DDBJ databases">
        <title>Genomic Encyclopedia of Type Strains, Phase IV (KMG-IV): sequencing the most valuable type-strain genomes for metagenomic binning, comparative biology and taxonomic classification.</title>
        <authorList>
            <person name="Goeker M."/>
        </authorList>
    </citation>
    <scope>NUCLEOTIDE SEQUENCE [LARGE SCALE GENOMIC DNA]</scope>
    <source>
        <strain evidence="2 3">DSM 27016</strain>
    </source>
</reference>
<keyword evidence="3" id="KW-1185">Reference proteome</keyword>
<accession>A0A369B768</accession>
<dbReference type="Proteomes" id="UP000253034">
    <property type="component" value="Unassembled WGS sequence"/>
</dbReference>
<name>A0A369B768_9FIRM</name>
<gene>
    <name evidence="2" type="ORF">DFR58_111126</name>
</gene>
<sequence length="268" mass="30033">MRLTVLVDNNTYIDQYYYGEPAVSYYIEDGNEKILFDTGYSDVFIRNARALHIDLNALSKIVLSHGHNDHTGGLKYFIKQYGMSRVELIVHPDALRQKIFDKESIGCDLCKEEIASIKNLLLSTTPVSVSENIVFLGEIPSVHAFEAREAIGRQKAGDVFIEDYVLDDSALVYNGANGLFIITGCSHSGICNIIEYAKKIFPGHNVMGVIGGFHLFDVNSRLNTTIKYLKDTDVRDLYPCHCVSFNVKAEIARYMHVHEVGVGMTIDI</sequence>
<dbReference type="InterPro" id="IPR041712">
    <property type="entry name" value="DHPS-like_MBL-fold"/>
</dbReference>
<dbReference type="OrthoDB" id="9803916at2"/>
<evidence type="ECO:0000313" key="2">
    <source>
        <dbReference type="EMBL" id="RCX16377.1"/>
    </source>
</evidence>
<dbReference type="Pfam" id="PF00753">
    <property type="entry name" value="Lactamase_B"/>
    <property type="match status" value="1"/>
</dbReference>
<dbReference type="PANTHER" id="PTHR13754:SF18">
    <property type="entry name" value="7,8-DIHYDROPTERIN-6-METHYL-4-(BETA-D-RIBOFURANOSYL)-AMINOBENZENE-5'-PHOSPHATE SYNTHASE"/>
    <property type="match status" value="1"/>
</dbReference>
<dbReference type="InterPro" id="IPR052926">
    <property type="entry name" value="Metallo-beta-lactamase_dom"/>
</dbReference>
<dbReference type="AlphaFoldDB" id="A0A369B768"/>
<feature type="domain" description="Metallo-beta-lactamase" evidence="1">
    <location>
        <begin position="21"/>
        <end position="204"/>
    </location>
</feature>
<dbReference type="CDD" id="cd07713">
    <property type="entry name" value="DHPS-like_MBL-fold"/>
    <property type="match status" value="1"/>
</dbReference>
<dbReference type="SMART" id="SM00849">
    <property type="entry name" value="Lactamase_B"/>
    <property type="match status" value="1"/>
</dbReference>
<dbReference type="SUPFAM" id="SSF56281">
    <property type="entry name" value="Metallo-hydrolase/oxidoreductase"/>
    <property type="match status" value="1"/>
</dbReference>
<dbReference type="RefSeq" id="WP_114297929.1">
    <property type="nucleotide sequence ID" value="NZ_QPJT01000011.1"/>
</dbReference>
<evidence type="ECO:0000313" key="3">
    <source>
        <dbReference type="Proteomes" id="UP000253034"/>
    </source>
</evidence>
<dbReference type="GO" id="GO:0016740">
    <property type="term" value="F:transferase activity"/>
    <property type="evidence" value="ECO:0007669"/>
    <property type="project" value="TreeGrafter"/>
</dbReference>
<proteinExistence type="predicted"/>
<dbReference type="EMBL" id="QPJT01000011">
    <property type="protein sequence ID" value="RCX16377.1"/>
    <property type="molecule type" value="Genomic_DNA"/>
</dbReference>
<dbReference type="InterPro" id="IPR036866">
    <property type="entry name" value="RibonucZ/Hydroxyglut_hydro"/>
</dbReference>
<dbReference type="InterPro" id="IPR001279">
    <property type="entry name" value="Metallo-B-lactamas"/>
</dbReference>
<comment type="caution">
    <text evidence="2">The sequence shown here is derived from an EMBL/GenBank/DDBJ whole genome shotgun (WGS) entry which is preliminary data.</text>
</comment>
<protein>
    <submittedName>
        <fullName evidence="2">7, 8-dihydropterin-6-yl-methyl-4-(Beta-D-ribofuranosyl)aminobenzene 5'-phosphate synthase</fullName>
    </submittedName>
</protein>
<dbReference type="Gene3D" id="3.60.15.10">
    <property type="entry name" value="Ribonuclease Z/Hydroxyacylglutathione hydrolase-like"/>
    <property type="match status" value="1"/>
</dbReference>